<keyword evidence="3" id="KW-1185">Reference proteome</keyword>
<feature type="compositionally biased region" description="Basic residues" evidence="1">
    <location>
        <begin position="55"/>
        <end position="75"/>
    </location>
</feature>
<feature type="compositionally biased region" description="Polar residues" evidence="1">
    <location>
        <begin position="76"/>
        <end position="86"/>
    </location>
</feature>
<reference evidence="2 3" key="1">
    <citation type="submission" date="2014-04" db="EMBL/GenBank/DDBJ databases">
        <authorList>
            <consortium name="DOE Joint Genome Institute"/>
            <person name="Kuo A."/>
            <person name="Tarkka M."/>
            <person name="Buscot F."/>
            <person name="Kohler A."/>
            <person name="Nagy L.G."/>
            <person name="Floudas D."/>
            <person name="Copeland A."/>
            <person name="Barry K.W."/>
            <person name="Cichocki N."/>
            <person name="Veneault-Fourrey C."/>
            <person name="LaButti K."/>
            <person name="Lindquist E.A."/>
            <person name="Lipzen A."/>
            <person name="Lundell T."/>
            <person name="Morin E."/>
            <person name="Murat C."/>
            <person name="Sun H."/>
            <person name="Tunlid A."/>
            <person name="Henrissat B."/>
            <person name="Grigoriev I.V."/>
            <person name="Hibbett D.S."/>
            <person name="Martin F."/>
            <person name="Nordberg H.P."/>
            <person name="Cantor M.N."/>
            <person name="Hua S.X."/>
        </authorList>
    </citation>
    <scope>NUCLEOTIDE SEQUENCE [LARGE SCALE GENOMIC DNA]</scope>
    <source>
        <strain evidence="2 3">F 1598</strain>
    </source>
</reference>
<dbReference type="HOGENOM" id="CLU_2004779_0_0_1"/>
<name>A0A0C3FRP3_PILCF</name>
<evidence type="ECO:0000313" key="3">
    <source>
        <dbReference type="Proteomes" id="UP000054166"/>
    </source>
</evidence>
<dbReference type="InParanoid" id="A0A0C3FRP3"/>
<evidence type="ECO:0000313" key="2">
    <source>
        <dbReference type="EMBL" id="KIM81811.1"/>
    </source>
</evidence>
<dbReference type="Proteomes" id="UP000054166">
    <property type="component" value="Unassembled WGS sequence"/>
</dbReference>
<dbReference type="EMBL" id="KN832997">
    <property type="protein sequence ID" value="KIM81811.1"/>
    <property type="molecule type" value="Genomic_DNA"/>
</dbReference>
<proteinExistence type="predicted"/>
<gene>
    <name evidence="2" type="ORF">PILCRDRAFT_491211</name>
</gene>
<accession>A0A0C3FRP3</accession>
<feature type="region of interest" description="Disordered" evidence="1">
    <location>
        <begin position="50"/>
        <end position="91"/>
    </location>
</feature>
<reference evidence="3" key="2">
    <citation type="submission" date="2015-01" db="EMBL/GenBank/DDBJ databases">
        <title>Evolutionary Origins and Diversification of the Mycorrhizal Mutualists.</title>
        <authorList>
            <consortium name="DOE Joint Genome Institute"/>
            <consortium name="Mycorrhizal Genomics Consortium"/>
            <person name="Kohler A."/>
            <person name="Kuo A."/>
            <person name="Nagy L.G."/>
            <person name="Floudas D."/>
            <person name="Copeland A."/>
            <person name="Barry K.W."/>
            <person name="Cichocki N."/>
            <person name="Veneault-Fourrey C."/>
            <person name="LaButti K."/>
            <person name="Lindquist E.A."/>
            <person name="Lipzen A."/>
            <person name="Lundell T."/>
            <person name="Morin E."/>
            <person name="Murat C."/>
            <person name="Riley R."/>
            <person name="Ohm R."/>
            <person name="Sun H."/>
            <person name="Tunlid A."/>
            <person name="Henrissat B."/>
            <person name="Grigoriev I.V."/>
            <person name="Hibbett D.S."/>
            <person name="Martin F."/>
        </authorList>
    </citation>
    <scope>NUCLEOTIDE SEQUENCE [LARGE SCALE GENOMIC DNA]</scope>
    <source>
        <strain evidence="3">F 1598</strain>
    </source>
</reference>
<evidence type="ECO:0000256" key="1">
    <source>
        <dbReference type="SAM" id="MobiDB-lite"/>
    </source>
</evidence>
<dbReference type="AlphaFoldDB" id="A0A0C3FRP3"/>
<sequence length="124" mass="14229">MNSSFRWQFLHRQALAMPNFVPLRAVAARVIPKHQFYTFQVVVSKFNKENSIKVTHPRHSNRAKKPYARQSRQKPSKSVPNSNTSAKEGLDGGRLETAFWAVSTTPPTARHRCCSSCSFQTRRR</sequence>
<organism evidence="2 3">
    <name type="scientific">Piloderma croceum (strain F 1598)</name>
    <dbReference type="NCBI Taxonomy" id="765440"/>
    <lineage>
        <taxon>Eukaryota</taxon>
        <taxon>Fungi</taxon>
        <taxon>Dikarya</taxon>
        <taxon>Basidiomycota</taxon>
        <taxon>Agaricomycotina</taxon>
        <taxon>Agaricomycetes</taxon>
        <taxon>Agaricomycetidae</taxon>
        <taxon>Atheliales</taxon>
        <taxon>Atheliaceae</taxon>
        <taxon>Piloderma</taxon>
    </lineage>
</organism>
<protein>
    <submittedName>
        <fullName evidence="2">Uncharacterized protein</fullName>
    </submittedName>
</protein>